<dbReference type="InterPro" id="IPR008775">
    <property type="entry name" value="Phytyl_CoA_dOase-like"/>
</dbReference>
<comment type="caution">
    <text evidence="1">The sequence shown here is derived from an EMBL/GenBank/DDBJ whole genome shotgun (WGS) entry which is preliminary data.</text>
</comment>
<name>A0ABT6THL7_9BACL</name>
<organism evidence="1 2">
    <name type="scientific">Cohnella hashimotonis</name>
    <dbReference type="NCBI Taxonomy" id="2826895"/>
    <lineage>
        <taxon>Bacteria</taxon>
        <taxon>Bacillati</taxon>
        <taxon>Bacillota</taxon>
        <taxon>Bacilli</taxon>
        <taxon>Bacillales</taxon>
        <taxon>Paenibacillaceae</taxon>
        <taxon>Cohnella</taxon>
    </lineage>
</organism>
<dbReference type="RefSeq" id="WP_282909186.1">
    <property type="nucleotide sequence ID" value="NZ_JAGRPV010000001.1"/>
</dbReference>
<keyword evidence="2" id="KW-1185">Reference proteome</keyword>
<dbReference type="GO" id="GO:0051213">
    <property type="term" value="F:dioxygenase activity"/>
    <property type="evidence" value="ECO:0007669"/>
    <property type="project" value="UniProtKB-KW"/>
</dbReference>
<dbReference type="SUPFAM" id="SSF51197">
    <property type="entry name" value="Clavaminate synthase-like"/>
    <property type="match status" value="1"/>
</dbReference>
<dbReference type="Proteomes" id="UP001161691">
    <property type="component" value="Unassembled WGS sequence"/>
</dbReference>
<keyword evidence="1" id="KW-0223">Dioxygenase</keyword>
<dbReference type="Gene3D" id="2.60.120.620">
    <property type="entry name" value="q2cbj1_9rhob like domain"/>
    <property type="match status" value="1"/>
</dbReference>
<gene>
    <name evidence="1" type="ORF">KB449_15190</name>
</gene>
<sequence length="271" mass="31081">MNRENDRKQLDIPALKGQFEEQGYLLLPGVLNEDRVRRLNEAVDAVLAEEEESLSYNIYNSVERHPEFLSLIDEPTILPLVVNLLGYNIQLHISHLTVRKPNPELKQTATNSFIDWHQDGPHPQFPKTNGLTATYYIKACYVLSDMSEPNRGNTKLIPGSHRRPFNPNQKDVNIALEDEVQLCGKPGDVFLFAQNVWHAGAPNTSSYTRRQLFMGYSPLWMRPIDYHQASDKLLEGADQVRRQLLGSISDDKFKYYVPQESMVPLKALYQD</sequence>
<proteinExistence type="predicted"/>
<protein>
    <submittedName>
        <fullName evidence="1">Phytanoyl-CoA dioxygenase family protein</fullName>
    </submittedName>
</protein>
<dbReference type="PANTHER" id="PTHR20883:SF48">
    <property type="entry name" value="ECTOINE DIOXYGENASE"/>
    <property type="match status" value="1"/>
</dbReference>
<evidence type="ECO:0000313" key="2">
    <source>
        <dbReference type="Proteomes" id="UP001161691"/>
    </source>
</evidence>
<dbReference type="Pfam" id="PF05721">
    <property type="entry name" value="PhyH"/>
    <property type="match status" value="1"/>
</dbReference>
<dbReference type="PANTHER" id="PTHR20883">
    <property type="entry name" value="PHYTANOYL-COA DIOXYGENASE DOMAIN CONTAINING 1"/>
    <property type="match status" value="1"/>
</dbReference>
<reference evidence="1" key="1">
    <citation type="submission" date="2023-04" db="EMBL/GenBank/DDBJ databases">
        <title>Comparative genomic analysis of Cohnella hashimotonis sp. nov., isolated from the International Space Station.</title>
        <authorList>
            <person name="Venkateswaran K."/>
            <person name="Simpson A."/>
        </authorList>
    </citation>
    <scope>NUCLEOTIDE SEQUENCE</scope>
    <source>
        <strain evidence="1">F6_2S_P_1</strain>
    </source>
</reference>
<evidence type="ECO:0000313" key="1">
    <source>
        <dbReference type="EMBL" id="MDI4646322.1"/>
    </source>
</evidence>
<keyword evidence="1" id="KW-0560">Oxidoreductase</keyword>
<dbReference type="EMBL" id="JAGRPV010000001">
    <property type="protein sequence ID" value="MDI4646322.1"/>
    <property type="molecule type" value="Genomic_DNA"/>
</dbReference>
<accession>A0ABT6THL7</accession>